<feature type="compositionally biased region" description="Basic and acidic residues" evidence="3">
    <location>
        <begin position="378"/>
        <end position="387"/>
    </location>
</feature>
<dbReference type="PANTHER" id="PTHR24023">
    <property type="entry name" value="COLLAGEN ALPHA"/>
    <property type="match status" value="1"/>
</dbReference>
<evidence type="ECO:0000313" key="5">
    <source>
        <dbReference type="EMBL" id="KAA0710006.1"/>
    </source>
</evidence>
<feature type="compositionally biased region" description="Pro residues" evidence="3">
    <location>
        <begin position="699"/>
        <end position="709"/>
    </location>
</feature>
<dbReference type="InterPro" id="IPR013320">
    <property type="entry name" value="ConA-like_dom_sf"/>
</dbReference>
<dbReference type="SUPFAM" id="SSF49899">
    <property type="entry name" value="Concanavalin A-like lectins/glucanases"/>
    <property type="match status" value="1"/>
</dbReference>
<gene>
    <name evidence="5" type="ORF">E1301_Tti018243</name>
</gene>
<dbReference type="AlphaFoldDB" id="A0A5A9NMA9"/>
<feature type="region of interest" description="Disordered" evidence="3">
    <location>
        <begin position="497"/>
        <end position="548"/>
    </location>
</feature>
<dbReference type="SMART" id="SM00210">
    <property type="entry name" value="TSPN"/>
    <property type="match status" value="1"/>
</dbReference>
<feature type="compositionally biased region" description="Pro residues" evidence="3">
    <location>
        <begin position="358"/>
        <end position="371"/>
    </location>
</feature>
<evidence type="ECO:0000256" key="1">
    <source>
        <dbReference type="ARBA" id="ARBA00022729"/>
    </source>
</evidence>
<comment type="caution">
    <text evidence="5">The sequence shown here is derived from an EMBL/GenBank/DDBJ whole genome shotgun (WGS) entry which is preliminary data.</text>
</comment>
<dbReference type="GO" id="GO:0030020">
    <property type="term" value="F:extracellular matrix structural constituent conferring tensile strength"/>
    <property type="evidence" value="ECO:0007669"/>
    <property type="project" value="TreeGrafter"/>
</dbReference>
<dbReference type="GO" id="GO:0005615">
    <property type="term" value="C:extracellular space"/>
    <property type="evidence" value="ECO:0007669"/>
    <property type="project" value="TreeGrafter"/>
</dbReference>
<keyword evidence="2" id="KW-0677">Repeat</keyword>
<evidence type="ECO:0000313" key="6">
    <source>
        <dbReference type="Proteomes" id="UP000324632"/>
    </source>
</evidence>
<dbReference type="GO" id="GO:0005581">
    <property type="term" value="C:collagen trimer"/>
    <property type="evidence" value="ECO:0007669"/>
    <property type="project" value="UniProtKB-KW"/>
</dbReference>
<feature type="region of interest" description="Disordered" evidence="3">
    <location>
        <begin position="1"/>
        <end position="35"/>
    </location>
</feature>
<feature type="region of interest" description="Disordered" evidence="3">
    <location>
        <begin position="694"/>
        <end position="771"/>
    </location>
</feature>
<feature type="compositionally biased region" description="Basic and acidic residues" evidence="3">
    <location>
        <begin position="741"/>
        <end position="754"/>
    </location>
</feature>
<dbReference type="Gene3D" id="2.60.120.200">
    <property type="match status" value="1"/>
</dbReference>
<dbReference type="Proteomes" id="UP000324632">
    <property type="component" value="Chromosome 16"/>
</dbReference>
<dbReference type="PANTHER" id="PTHR24023:SF1038">
    <property type="entry name" value="COLLAGEN ALPHA-1(XVII) CHAIN ISOFORM X1"/>
    <property type="match status" value="1"/>
</dbReference>
<dbReference type="GO" id="GO:0030198">
    <property type="term" value="P:extracellular matrix organization"/>
    <property type="evidence" value="ECO:0007669"/>
    <property type="project" value="TreeGrafter"/>
</dbReference>
<keyword evidence="5" id="KW-0176">Collagen</keyword>
<dbReference type="EMBL" id="SOYY01000016">
    <property type="protein sequence ID" value="KAA0710006.1"/>
    <property type="molecule type" value="Genomic_DNA"/>
</dbReference>
<dbReference type="InterPro" id="IPR050149">
    <property type="entry name" value="Collagen_superfamily"/>
</dbReference>
<organism evidence="5 6">
    <name type="scientific">Triplophysa tibetana</name>
    <dbReference type="NCBI Taxonomy" id="1572043"/>
    <lineage>
        <taxon>Eukaryota</taxon>
        <taxon>Metazoa</taxon>
        <taxon>Chordata</taxon>
        <taxon>Craniata</taxon>
        <taxon>Vertebrata</taxon>
        <taxon>Euteleostomi</taxon>
        <taxon>Actinopterygii</taxon>
        <taxon>Neopterygii</taxon>
        <taxon>Teleostei</taxon>
        <taxon>Ostariophysi</taxon>
        <taxon>Cypriniformes</taxon>
        <taxon>Nemacheilidae</taxon>
        <taxon>Triplophysa</taxon>
    </lineage>
</organism>
<keyword evidence="1" id="KW-0732">Signal</keyword>
<evidence type="ECO:0000256" key="3">
    <source>
        <dbReference type="SAM" id="MobiDB-lite"/>
    </source>
</evidence>
<feature type="compositionally biased region" description="Basic and acidic residues" evidence="3">
    <location>
        <begin position="655"/>
        <end position="665"/>
    </location>
</feature>
<feature type="compositionally biased region" description="Low complexity" evidence="3">
    <location>
        <begin position="711"/>
        <end position="720"/>
    </location>
</feature>
<feature type="region of interest" description="Disordered" evidence="3">
    <location>
        <begin position="788"/>
        <end position="810"/>
    </location>
</feature>
<dbReference type="InterPro" id="IPR048287">
    <property type="entry name" value="TSPN-like_N"/>
</dbReference>
<accession>A0A5A9NMA9</accession>
<sequence length="810" mass="86548">MTITRSCGYNIPSASNDQSIANQPVHGRSARQTRTNDKTKAINVHILTCPRDNAAARPRRLDPRTRLDPMSLSCEGVCVMKETTAGLSVDTGMSGSRFLLVLMLRRLLLVLPWRSFRAPGTKPGCPRKKNLNACQKFGTGRLQAERSVGIAGEELEELDLNRLDGDTVCPPMRNGQDDLPGFDLITQFQLDVIPMRGVRKVEGSTPLQVAYRLDREANFQIPTRLNFPRGFPDEYSFMTTFRMIKNTVNKVWNIWQVVDEDGFKQAGMRLNGDQQALEFFLTTMEGDLQTVTFPGLSVLFNTKWHKVMVGVEKELVTLYVDCQPVDQKPIKRKGYVNTEGDTLIGRLDSDPNTSVVPDPKPIPGPPGPEGPEGPRGPSGDDGRDGRDGVPGTPGTPGATVSMGEKYHDLNFLDPRNSSKDELMTQWPETFTRCILSDNMSSRTTGAPRTTRDEEFAHRVQTTKAFLMKEDIIKSNRSGRDIEVFQVRMECQGQRGAIGFPGALGDKGDRGSPGFNGIPGPTGPPGSPGEPGKHGSDGETGALGEKGEPGLPGVLGVRGIVGIPIFSLICNLCHTLTEQQLFQTQGLPGKQGLVGPSGLKGDTGDVGPNGPIGPPGKDGETGRQGPVGPAGPPGIQGDHGDKGLMGPRGIKGHTGHKGDQGPKMSDEKIREMCSAVVEEHLDAYKKELAKKPLPLAAPGAPGPVGPPGPEGPAGAAGVAGPRGLMGPKGPSGYHGLPGTHGVKGDAGQKGDKGDKGIGVPGIPGEPGPQGRLNLYTCLVVKSRLASRANEQKHLHHGEHRDSPFPVNLRTL</sequence>
<evidence type="ECO:0000256" key="2">
    <source>
        <dbReference type="ARBA" id="ARBA00022737"/>
    </source>
</evidence>
<evidence type="ECO:0000259" key="4">
    <source>
        <dbReference type="SMART" id="SM00210"/>
    </source>
</evidence>
<dbReference type="InterPro" id="IPR008160">
    <property type="entry name" value="Collagen"/>
</dbReference>
<feature type="domain" description="Thrombospondin-like N-terminal" evidence="4">
    <location>
        <begin position="175"/>
        <end position="359"/>
    </location>
</feature>
<proteinExistence type="predicted"/>
<feature type="compositionally biased region" description="Polar residues" evidence="3">
    <location>
        <begin position="1"/>
        <end position="22"/>
    </location>
</feature>
<reference evidence="5 6" key="1">
    <citation type="journal article" date="2019" name="Mol. Ecol. Resour.">
        <title>Chromosome-level genome assembly of Triplophysa tibetana, a fish adapted to the harsh high-altitude environment of the Tibetan Plateau.</title>
        <authorList>
            <person name="Yang X."/>
            <person name="Liu H."/>
            <person name="Ma Z."/>
            <person name="Zou Y."/>
            <person name="Zou M."/>
            <person name="Mao Y."/>
            <person name="Li X."/>
            <person name="Wang H."/>
            <person name="Chen T."/>
            <person name="Wang W."/>
            <person name="Yang R."/>
        </authorList>
    </citation>
    <scope>NUCLEOTIDE SEQUENCE [LARGE SCALE GENOMIC DNA]</scope>
    <source>
        <strain evidence="5">TTIB1903HZAU</strain>
        <tissue evidence="5">Muscle</tissue>
    </source>
</reference>
<dbReference type="Pfam" id="PF01391">
    <property type="entry name" value="Collagen"/>
    <property type="match status" value="3"/>
</dbReference>
<protein>
    <submittedName>
        <fullName evidence="5">Collagen alpha-1(IX) chain</fullName>
    </submittedName>
</protein>
<dbReference type="GO" id="GO:0031012">
    <property type="term" value="C:extracellular matrix"/>
    <property type="evidence" value="ECO:0007669"/>
    <property type="project" value="TreeGrafter"/>
</dbReference>
<name>A0A5A9NMA9_9TELE</name>
<feature type="region of interest" description="Disordered" evidence="3">
    <location>
        <begin position="341"/>
        <end position="403"/>
    </location>
</feature>
<keyword evidence="6" id="KW-1185">Reference proteome</keyword>
<feature type="region of interest" description="Disordered" evidence="3">
    <location>
        <begin position="591"/>
        <end position="665"/>
    </location>
</feature>